<gene>
    <name evidence="2" type="ORF">EHS25_003984</name>
</gene>
<evidence type="ECO:0000313" key="2">
    <source>
        <dbReference type="EMBL" id="RSH94181.1"/>
    </source>
</evidence>
<organism evidence="2 3">
    <name type="scientific">Saitozyma podzolica</name>
    <dbReference type="NCBI Taxonomy" id="1890683"/>
    <lineage>
        <taxon>Eukaryota</taxon>
        <taxon>Fungi</taxon>
        <taxon>Dikarya</taxon>
        <taxon>Basidiomycota</taxon>
        <taxon>Agaricomycotina</taxon>
        <taxon>Tremellomycetes</taxon>
        <taxon>Tremellales</taxon>
        <taxon>Trimorphomycetaceae</taxon>
        <taxon>Saitozyma</taxon>
    </lineage>
</organism>
<dbReference type="AlphaFoldDB" id="A0A427YT39"/>
<reference evidence="2 3" key="1">
    <citation type="submission" date="2018-11" db="EMBL/GenBank/DDBJ databases">
        <title>Genome sequence of Saitozyma podzolica DSM 27192.</title>
        <authorList>
            <person name="Aliyu H."/>
            <person name="Gorte O."/>
            <person name="Ochsenreither K."/>
        </authorList>
    </citation>
    <scope>NUCLEOTIDE SEQUENCE [LARGE SCALE GENOMIC DNA]</scope>
    <source>
        <strain evidence="2 3">DSM 27192</strain>
    </source>
</reference>
<name>A0A427YT39_9TREE</name>
<protein>
    <submittedName>
        <fullName evidence="2">Uncharacterized protein</fullName>
    </submittedName>
</protein>
<sequence>MARSKATALQESRERGTPLLGSSIGPAAARELFLEANIAGEEALLAKLVDWPPPTRPAGLTTVCTAEPATPAALPALRRLGTPLGTTGRFPGHFRAQDPG</sequence>
<proteinExistence type="predicted"/>
<dbReference type="Proteomes" id="UP000279259">
    <property type="component" value="Unassembled WGS sequence"/>
</dbReference>
<keyword evidence="3" id="KW-1185">Reference proteome</keyword>
<dbReference type="EMBL" id="RSCD01000002">
    <property type="protein sequence ID" value="RSH94181.1"/>
    <property type="molecule type" value="Genomic_DNA"/>
</dbReference>
<comment type="caution">
    <text evidence="2">The sequence shown here is derived from an EMBL/GenBank/DDBJ whole genome shotgun (WGS) entry which is preliminary data.</text>
</comment>
<accession>A0A427YT39</accession>
<evidence type="ECO:0000256" key="1">
    <source>
        <dbReference type="SAM" id="MobiDB-lite"/>
    </source>
</evidence>
<evidence type="ECO:0000313" key="3">
    <source>
        <dbReference type="Proteomes" id="UP000279259"/>
    </source>
</evidence>
<feature type="region of interest" description="Disordered" evidence="1">
    <location>
        <begin position="81"/>
        <end position="100"/>
    </location>
</feature>
<feature type="region of interest" description="Disordered" evidence="1">
    <location>
        <begin position="1"/>
        <end position="22"/>
    </location>
</feature>